<evidence type="ECO:0000313" key="2">
    <source>
        <dbReference type="Proteomes" id="UP000325255"/>
    </source>
</evidence>
<proteinExistence type="predicted"/>
<accession>A0A5M6J0P3</accession>
<protein>
    <submittedName>
        <fullName evidence="1">Uncharacterized protein</fullName>
    </submittedName>
</protein>
<dbReference type="EMBL" id="VWPK01000003">
    <property type="protein sequence ID" value="KAA5614164.1"/>
    <property type="molecule type" value="Genomic_DNA"/>
</dbReference>
<organism evidence="1 2">
    <name type="scientific">Rhodovastum atsumiense</name>
    <dbReference type="NCBI Taxonomy" id="504468"/>
    <lineage>
        <taxon>Bacteria</taxon>
        <taxon>Pseudomonadati</taxon>
        <taxon>Pseudomonadota</taxon>
        <taxon>Alphaproteobacteria</taxon>
        <taxon>Acetobacterales</taxon>
        <taxon>Acetobacteraceae</taxon>
        <taxon>Rhodovastum</taxon>
    </lineage>
</organism>
<name>A0A5M6J0P3_9PROT</name>
<gene>
    <name evidence="1" type="ORF">F1189_02940</name>
</gene>
<dbReference type="OrthoDB" id="10002634at2"/>
<dbReference type="RefSeq" id="WP_150039106.1">
    <property type="nucleotide sequence ID" value="NZ_OW485601.1"/>
</dbReference>
<comment type="caution">
    <text evidence="1">The sequence shown here is derived from an EMBL/GenBank/DDBJ whole genome shotgun (WGS) entry which is preliminary data.</text>
</comment>
<dbReference type="Proteomes" id="UP000325255">
    <property type="component" value="Unassembled WGS sequence"/>
</dbReference>
<sequence length="84" mass="9119">MTEDDLALFDNTAELDDLAEECIPTGSGILRCLQMLAEEAASLELPRTLDALRQAIVACTTEAPEDDRFAAFAALVRPADSRLH</sequence>
<keyword evidence="2" id="KW-1185">Reference proteome</keyword>
<reference evidence="1 2" key="1">
    <citation type="submission" date="2019-09" db="EMBL/GenBank/DDBJ databases">
        <title>Genome sequence of Rhodovastum atsumiense, a diverse member of the Acetobacteraceae family of non-sulfur purple photosynthetic bacteria.</title>
        <authorList>
            <person name="Meyer T."/>
            <person name="Kyndt J."/>
        </authorList>
    </citation>
    <scope>NUCLEOTIDE SEQUENCE [LARGE SCALE GENOMIC DNA]</scope>
    <source>
        <strain evidence="1 2">DSM 21279</strain>
    </source>
</reference>
<dbReference type="AlphaFoldDB" id="A0A5M6J0P3"/>
<evidence type="ECO:0000313" key="1">
    <source>
        <dbReference type="EMBL" id="KAA5614164.1"/>
    </source>
</evidence>